<dbReference type="RefSeq" id="WP_002478275.1">
    <property type="nucleotide sequence ID" value="NZ_CP020735.1"/>
</dbReference>
<gene>
    <name evidence="2" type="ORF">FO454_09325</name>
</gene>
<sequence>MTEAQIMNFLGLAMRARKVKSGESVLMTEIKKKTLTLVILASDASDNTTKTIKNKCRSYQVPLRVFGTKEQLGQALGKSERVNIGITDAGFAKKLVSMIDEYRKE</sequence>
<name>A0ABX6BWK7_STALU</name>
<proteinExistence type="predicted"/>
<dbReference type="SUPFAM" id="SSF55315">
    <property type="entry name" value="L30e-like"/>
    <property type="match status" value="1"/>
</dbReference>
<dbReference type="InterPro" id="IPR004038">
    <property type="entry name" value="Ribosomal_eL8/eL30/eS12/Gad45"/>
</dbReference>
<evidence type="ECO:0000259" key="1">
    <source>
        <dbReference type="Pfam" id="PF01248"/>
    </source>
</evidence>
<feature type="domain" description="Ribosomal protein eL8/eL30/eS12/Gadd45" evidence="1">
    <location>
        <begin position="5"/>
        <end position="95"/>
    </location>
</feature>
<evidence type="ECO:0000313" key="3">
    <source>
        <dbReference type="Proteomes" id="UP000325462"/>
    </source>
</evidence>
<accession>A0ABX6BWK7</accession>
<keyword evidence="3" id="KW-1185">Reference proteome</keyword>
<dbReference type="Gene3D" id="3.30.1330.30">
    <property type="match status" value="1"/>
</dbReference>
<reference evidence="2 3" key="1">
    <citation type="submission" date="2019-07" db="EMBL/GenBank/DDBJ databases">
        <title>Comparative genome analysis of staphylococcus lugdunensis shows clonal complex-dependent diversity of the putative virulence factor, ess/type vii locus.</title>
        <authorList>
            <person name="Lebeurre J."/>
            <person name="Dahyot S."/>
            <person name="Diene S."/>
            <person name="Paulay A."/>
            <person name="Aubourg M."/>
            <person name="Argemi X."/>
            <person name="Giard J.-C."/>
            <person name="Tournier I."/>
            <person name="Francois P."/>
            <person name="Pestel-Caron M."/>
        </authorList>
    </citation>
    <scope>NUCLEOTIDE SEQUENCE [LARGE SCALE GENOMIC DNA]</scope>
    <source>
        <strain evidence="2 3">SL13</strain>
    </source>
</reference>
<protein>
    <recommendedName>
        <fullName evidence="1">Ribosomal protein eL8/eL30/eS12/Gadd45 domain-containing protein</fullName>
    </recommendedName>
</protein>
<organism evidence="2 3">
    <name type="scientific">Staphylococcus lugdunensis</name>
    <dbReference type="NCBI Taxonomy" id="28035"/>
    <lineage>
        <taxon>Bacteria</taxon>
        <taxon>Bacillati</taxon>
        <taxon>Bacillota</taxon>
        <taxon>Bacilli</taxon>
        <taxon>Bacillales</taxon>
        <taxon>Staphylococcaceae</taxon>
        <taxon>Staphylococcus</taxon>
    </lineage>
</organism>
<dbReference type="InterPro" id="IPR029064">
    <property type="entry name" value="Ribosomal_eL30-like_sf"/>
</dbReference>
<dbReference type="Proteomes" id="UP000325462">
    <property type="component" value="Chromosome"/>
</dbReference>
<dbReference type="Pfam" id="PF01248">
    <property type="entry name" value="Ribosomal_L7Ae"/>
    <property type="match status" value="1"/>
</dbReference>
<evidence type="ECO:0000313" key="2">
    <source>
        <dbReference type="EMBL" id="QEX39077.1"/>
    </source>
</evidence>
<dbReference type="EMBL" id="CP041722">
    <property type="protein sequence ID" value="QEX39077.1"/>
    <property type="molecule type" value="Genomic_DNA"/>
</dbReference>